<sequence length="324" mass="37100">MTQRENFELMLKGEKPEYSPILYEMYKACMLATNNTDQPWKGGQDPFGINWVATAEGVIPEPGKILFDDIADWKRYVKFPDIDSLGIEKMAQMELADYTDEKRKEQPLAVFNVCGIFERMAAFMGFENTLCALIEDPDSCHEFFEAMADYKIACLNRYIDVYNPDVIIYFDDFATARGLFMSPKTYREVIKPHHKRIIEAVTSRGVIFSQHTCGKCEDILEDYVEMGVRIWNSAQVCNDLDGILTKYHGRLLVEGGWDTSGPASYMGAPVEAIIEETKRCAEQYGKKGNFILFPVIMNEKGNAFMTGDERIPMLMKTWHEVNKL</sequence>
<dbReference type="PANTHER" id="PTHR47099:SF1">
    <property type="entry name" value="METHYLCOBAMIDE:COM METHYLTRANSFERASE MTBA"/>
    <property type="match status" value="1"/>
</dbReference>
<dbReference type="GO" id="GO:0006779">
    <property type="term" value="P:porphyrin-containing compound biosynthetic process"/>
    <property type="evidence" value="ECO:0007669"/>
    <property type="project" value="InterPro"/>
</dbReference>
<dbReference type="InterPro" id="IPR038071">
    <property type="entry name" value="UROD/MetE-like_sf"/>
</dbReference>
<proteinExistence type="predicted"/>
<reference evidence="2 3" key="1">
    <citation type="submission" date="2019-12" db="EMBL/GenBank/DDBJ databases">
        <title>Sequence classification of anaerobic respiratory reductive dehalogenases: First we see many, then we see few.</title>
        <authorList>
            <person name="Molenda O."/>
            <person name="Puentes Jacome L.A."/>
            <person name="Cao X."/>
            <person name="Nesbo C.L."/>
            <person name="Tang S."/>
            <person name="Morson N."/>
            <person name="Patron J."/>
            <person name="Lomheim L."/>
            <person name="Wishart D.S."/>
            <person name="Edwards E.A."/>
        </authorList>
    </citation>
    <scope>NUCLEOTIDE SEQUENCE [LARGE SCALE GENOMIC DNA]</scope>
    <source>
        <strain evidence="2 3">12DCA</strain>
    </source>
</reference>
<dbReference type="SUPFAM" id="SSF51726">
    <property type="entry name" value="UROD/MetE-like"/>
    <property type="match status" value="1"/>
</dbReference>
<dbReference type="InterPro" id="IPR000257">
    <property type="entry name" value="Uroporphyrinogen_deCOase"/>
</dbReference>
<evidence type="ECO:0000313" key="3">
    <source>
        <dbReference type="Proteomes" id="UP000430508"/>
    </source>
</evidence>
<organism evidence="2 3">
    <name type="scientific">Dehalobacter restrictus</name>
    <dbReference type="NCBI Taxonomy" id="55583"/>
    <lineage>
        <taxon>Bacteria</taxon>
        <taxon>Bacillati</taxon>
        <taxon>Bacillota</taxon>
        <taxon>Clostridia</taxon>
        <taxon>Eubacteriales</taxon>
        <taxon>Desulfitobacteriaceae</taxon>
        <taxon>Dehalobacter</taxon>
    </lineage>
</organism>
<feature type="domain" description="Uroporphyrinogen decarboxylase (URO-D)" evidence="1">
    <location>
        <begin position="54"/>
        <end position="292"/>
    </location>
</feature>
<gene>
    <name evidence="2" type="ORF">GQ588_04220</name>
</gene>
<dbReference type="GO" id="GO:0004853">
    <property type="term" value="F:uroporphyrinogen decarboxylase activity"/>
    <property type="evidence" value="ECO:0007669"/>
    <property type="project" value="InterPro"/>
</dbReference>
<dbReference type="Proteomes" id="UP000430508">
    <property type="component" value="Chromosome"/>
</dbReference>
<dbReference type="PANTHER" id="PTHR47099">
    <property type="entry name" value="METHYLCOBAMIDE:COM METHYLTRANSFERASE MTBA"/>
    <property type="match status" value="1"/>
</dbReference>
<dbReference type="AlphaFoldDB" id="A0A857DNG5"/>
<name>A0A857DNG5_9FIRM</name>
<dbReference type="EMBL" id="CP046996">
    <property type="protein sequence ID" value="QHA01869.1"/>
    <property type="molecule type" value="Genomic_DNA"/>
</dbReference>
<dbReference type="Gene3D" id="3.20.20.210">
    <property type="match status" value="1"/>
</dbReference>
<dbReference type="InterPro" id="IPR052024">
    <property type="entry name" value="Methanogen_methyltrans"/>
</dbReference>
<protein>
    <submittedName>
        <fullName evidence="2">Uroporphyrinogen-III decarboxylase</fullName>
    </submittedName>
</protein>
<evidence type="ECO:0000313" key="2">
    <source>
        <dbReference type="EMBL" id="QHA01869.1"/>
    </source>
</evidence>
<dbReference type="Pfam" id="PF01208">
    <property type="entry name" value="URO-D"/>
    <property type="match status" value="1"/>
</dbReference>
<accession>A0A857DNG5</accession>
<evidence type="ECO:0000259" key="1">
    <source>
        <dbReference type="Pfam" id="PF01208"/>
    </source>
</evidence>